<feature type="transmembrane region" description="Helical" evidence="4">
    <location>
        <begin position="141"/>
        <end position="160"/>
    </location>
</feature>
<accession>A0A386RW69</accession>
<keyword evidence="4" id="KW-0472">Membrane</keyword>
<organism evidence="5">
    <name type="scientific">Annulohypoxylon stygium</name>
    <dbReference type="NCBI Taxonomy" id="326628"/>
    <lineage>
        <taxon>Eukaryota</taxon>
        <taxon>Fungi</taxon>
        <taxon>Dikarya</taxon>
        <taxon>Ascomycota</taxon>
        <taxon>Pezizomycotina</taxon>
        <taxon>Sordariomycetes</taxon>
        <taxon>Xylariomycetidae</taxon>
        <taxon>Xylariales</taxon>
        <taxon>Hypoxylaceae</taxon>
        <taxon>Annulohypoxylon</taxon>
    </lineage>
</organism>
<evidence type="ECO:0000256" key="4">
    <source>
        <dbReference type="SAM" id="Phobius"/>
    </source>
</evidence>
<evidence type="ECO:0000313" key="5">
    <source>
        <dbReference type="EMBL" id="AYE67600.1"/>
    </source>
</evidence>
<dbReference type="EMBL" id="MH620792">
    <property type="protein sequence ID" value="AYE67600.1"/>
    <property type="molecule type" value="Genomic_DNA"/>
</dbReference>
<feature type="compositionally biased region" description="Basic and acidic residues" evidence="3">
    <location>
        <begin position="341"/>
        <end position="358"/>
    </location>
</feature>
<dbReference type="PANTHER" id="PTHR43094">
    <property type="entry name" value="AMINOTRANSFERASE"/>
    <property type="match status" value="1"/>
</dbReference>
<feature type="transmembrane region" description="Helical" evidence="4">
    <location>
        <begin position="245"/>
        <end position="264"/>
    </location>
</feature>
<evidence type="ECO:0000256" key="3">
    <source>
        <dbReference type="SAM" id="MobiDB-lite"/>
    </source>
</evidence>
<feature type="transmembrane region" description="Helical" evidence="4">
    <location>
        <begin position="204"/>
        <end position="225"/>
    </location>
</feature>
<evidence type="ECO:0000256" key="1">
    <source>
        <dbReference type="ARBA" id="ARBA00008954"/>
    </source>
</evidence>
<keyword evidence="2" id="KW-0663">Pyridoxal phosphate</keyword>
<dbReference type="InterPro" id="IPR005814">
    <property type="entry name" value="Aminotrans_3"/>
</dbReference>
<evidence type="ECO:0008006" key="6">
    <source>
        <dbReference type="Google" id="ProtNLM"/>
    </source>
</evidence>
<reference evidence="5" key="1">
    <citation type="journal article" date="2018" name="Front. Microbiol.">
        <title>Comparison of the Mitochondrial Genome Sequences of Six Annulohypoxylon stygium Isolates Suggests Short Fragment Insertions as a Potential Factor Leading to Larger Genomic Size.</title>
        <authorList>
            <person name="Deng Y."/>
            <person name="Hsiang T."/>
            <person name="Li S."/>
            <person name="Lin L."/>
            <person name="Wang Q."/>
            <person name="Chen Q."/>
            <person name="Xie B."/>
            <person name="Ming R."/>
        </authorList>
    </citation>
    <scope>NUCLEOTIDE SEQUENCE</scope>
    <source>
        <strain evidence="5">C</strain>
    </source>
</reference>
<proteinExistence type="inferred from homology"/>
<protein>
    <recommendedName>
        <fullName evidence="6">Aminotransferase</fullName>
    </recommendedName>
</protein>
<keyword evidence="4" id="KW-0812">Transmembrane</keyword>
<keyword evidence="4" id="KW-1133">Transmembrane helix</keyword>
<evidence type="ECO:0000256" key="2">
    <source>
        <dbReference type="ARBA" id="ARBA00022898"/>
    </source>
</evidence>
<name>A0A386RW69_9PEZI</name>
<comment type="similarity">
    <text evidence="1">Belongs to the class-III pyridoxal-phosphate-dependent aminotransferase family.</text>
</comment>
<dbReference type="InterPro" id="IPR049704">
    <property type="entry name" value="Aminotrans_3_PPA_site"/>
</dbReference>
<geneLocation type="mitochondrion" evidence="5"/>
<keyword evidence="5" id="KW-0496">Mitochondrion</keyword>
<dbReference type="Pfam" id="PF00202">
    <property type="entry name" value="Aminotran_3"/>
    <property type="match status" value="1"/>
</dbReference>
<dbReference type="GO" id="GO:0005829">
    <property type="term" value="C:cytosol"/>
    <property type="evidence" value="ECO:0007669"/>
    <property type="project" value="TreeGrafter"/>
</dbReference>
<dbReference type="InterPro" id="IPR015422">
    <property type="entry name" value="PyrdxlP-dep_Trfase_small"/>
</dbReference>
<dbReference type="InterPro" id="IPR015424">
    <property type="entry name" value="PyrdxlP-dep_Trfase"/>
</dbReference>
<dbReference type="InterPro" id="IPR015421">
    <property type="entry name" value="PyrdxlP-dep_Trfase_major"/>
</dbReference>
<dbReference type="SUPFAM" id="SSF53383">
    <property type="entry name" value="PLP-dependent transferases"/>
    <property type="match status" value="1"/>
</dbReference>
<dbReference type="Gene3D" id="3.40.640.10">
    <property type="entry name" value="Type I PLP-dependent aspartate aminotransferase-like (Major domain)"/>
    <property type="match status" value="1"/>
</dbReference>
<dbReference type="AlphaFoldDB" id="A0A386RW69"/>
<feature type="transmembrane region" description="Helical" evidence="4">
    <location>
        <begin position="276"/>
        <end position="303"/>
    </location>
</feature>
<dbReference type="GO" id="GO:0008483">
    <property type="term" value="F:transaminase activity"/>
    <property type="evidence" value="ECO:0007669"/>
    <property type="project" value="InterPro"/>
</dbReference>
<feature type="region of interest" description="Disordered" evidence="3">
    <location>
        <begin position="334"/>
        <end position="358"/>
    </location>
</feature>
<dbReference type="Gene3D" id="3.90.1150.10">
    <property type="entry name" value="Aspartate Aminotransferase, domain 1"/>
    <property type="match status" value="1"/>
</dbReference>
<dbReference type="PROSITE" id="PS00600">
    <property type="entry name" value="AA_TRANSFER_CLASS_3"/>
    <property type="match status" value="1"/>
</dbReference>
<feature type="transmembrane region" description="Helical" evidence="4">
    <location>
        <begin position="166"/>
        <end position="183"/>
    </location>
</feature>
<gene>
    <name evidence="5" type="primary">orf799</name>
</gene>
<dbReference type="GO" id="GO:0030170">
    <property type="term" value="F:pyridoxal phosphate binding"/>
    <property type="evidence" value="ECO:0007669"/>
    <property type="project" value="InterPro"/>
</dbReference>
<dbReference type="PANTHER" id="PTHR43094:SF1">
    <property type="entry name" value="AMINOTRANSFERASE CLASS-III"/>
    <property type="match status" value="1"/>
</dbReference>
<dbReference type="CDD" id="cd00610">
    <property type="entry name" value="OAT_like"/>
    <property type="match status" value="1"/>
</dbReference>
<sequence>MYVPKKKKYIGVRVNDGFFNFVCGIEEVTREMSKNRKLLPPRSGTLEREILIKLALNSWSPPRNTQFLVYNRISLNLEQGSKKNFSTKIKKINNNNLTSNRKALNSNNKKKVKNIFQIISSYLDISKLYFIPINIFEKSSLIIFFILAILFIAAVIFILISNVDLSNYYSIWSILPPLFMVYLRMWEKNAREFKELCIKGIYMISNLALLSLILALFVYLASNYLFYDIWVQLPFIKSFYISKNILGFCLSIKIVISIIEIIYYHWKEPKILCNKLYKLLSSLIVLAFFYQAIYVICGAILIICDDIELMEFKLEIKLKNSSKYQSELKVKSIDKPAGPARPEDLSSHASQGDDKSLNHHFYKDYPKIVKAKGKYLYTDKGRGIFDACSGAAVASIGYGNQDVIDAMHIKNMSGTHYLASSFWKDNDVLKLQKSLADSTDGLLDKVYLTGSGSDATEAAIKLACQYYYDQDSETQRKYIISRDHSYHGNTLGALSISEFPSRQAPYKGILMSNVGYVSSCNPYRQQLDGESVEDFVAKKADEFEKKILEIGREKVMAFIAEPVSGAALGCVKAVPGYFKAMKNICEKYDILFIADEIMCGLGRTGNYHAWKDSGVVPDILILGKGLGAGYFPVAAILVSPKVWGELKSEQFIHGLTFDAVPTGATVALKVQQIIKDKDLVANVKKVGDYLGKTLKAKLSNHKNVGDIRGEGFFWGVEFVEDKITKKPFDSKLGVSRLIVDCAKSPKFNMTFYPGSGTVDGVNGDHIIIAPPFMTTEEDADHIVEVILTVIEIVFNEINK</sequence>